<name>A0ABT8G0T5_9MICO</name>
<evidence type="ECO:0000259" key="2">
    <source>
        <dbReference type="Pfam" id="PF01408"/>
    </source>
</evidence>
<dbReference type="Gene3D" id="3.30.360.10">
    <property type="entry name" value="Dihydrodipicolinate Reductase, domain 2"/>
    <property type="match status" value="1"/>
</dbReference>
<dbReference type="SUPFAM" id="SSF55347">
    <property type="entry name" value="Glyceraldehyde-3-phosphate dehydrogenase-like, C-terminal domain"/>
    <property type="match status" value="1"/>
</dbReference>
<protein>
    <submittedName>
        <fullName evidence="4">Gfo/Idh/MocA family oxidoreductase</fullName>
    </submittedName>
</protein>
<evidence type="ECO:0000313" key="4">
    <source>
        <dbReference type="EMBL" id="MDN4472746.1"/>
    </source>
</evidence>
<dbReference type="EMBL" id="JAUHPV010000003">
    <property type="protein sequence ID" value="MDN4472746.1"/>
    <property type="molecule type" value="Genomic_DNA"/>
</dbReference>
<evidence type="ECO:0000313" key="5">
    <source>
        <dbReference type="Proteomes" id="UP001172738"/>
    </source>
</evidence>
<dbReference type="RefSeq" id="WP_301127592.1">
    <property type="nucleotide sequence ID" value="NZ_JAUHPV010000003.1"/>
</dbReference>
<dbReference type="Gene3D" id="3.40.50.720">
    <property type="entry name" value="NAD(P)-binding Rossmann-like Domain"/>
    <property type="match status" value="1"/>
</dbReference>
<dbReference type="PANTHER" id="PTHR43054:SF1">
    <property type="entry name" value="SCYLLO-INOSITOL 2-DEHYDROGENASE (NADP(+)) IOLU"/>
    <property type="match status" value="1"/>
</dbReference>
<dbReference type="Pfam" id="PF22725">
    <property type="entry name" value="GFO_IDH_MocA_C3"/>
    <property type="match status" value="1"/>
</dbReference>
<comment type="caution">
    <text evidence="4">The sequence shown here is derived from an EMBL/GenBank/DDBJ whole genome shotgun (WGS) entry which is preliminary data.</text>
</comment>
<dbReference type="PANTHER" id="PTHR43054">
    <property type="match status" value="1"/>
</dbReference>
<dbReference type="Proteomes" id="UP001172738">
    <property type="component" value="Unassembled WGS sequence"/>
</dbReference>
<keyword evidence="5" id="KW-1185">Reference proteome</keyword>
<organism evidence="4 5">
    <name type="scientific">Demequina zhanjiangensis</name>
    <dbReference type="NCBI Taxonomy" id="3051659"/>
    <lineage>
        <taxon>Bacteria</taxon>
        <taxon>Bacillati</taxon>
        <taxon>Actinomycetota</taxon>
        <taxon>Actinomycetes</taxon>
        <taxon>Micrococcales</taxon>
        <taxon>Demequinaceae</taxon>
        <taxon>Demequina</taxon>
    </lineage>
</organism>
<dbReference type="Pfam" id="PF01408">
    <property type="entry name" value="GFO_IDH_MocA"/>
    <property type="match status" value="1"/>
</dbReference>
<feature type="domain" description="Gfo/Idh/MocA-like oxidoreductase N-terminal" evidence="2">
    <location>
        <begin position="2"/>
        <end position="118"/>
    </location>
</feature>
<evidence type="ECO:0000256" key="1">
    <source>
        <dbReference type="ARBA" id="ARBA00023027"/>
    </source>
</evidence>
<dbReference type="SUPFAM" id="SSF51735">
    <property type="entry name" value="NAD(P)-binding Rossmann-fold domains"/>
    <property type="match status" value="1"/>
</dbReference>
<keyword evidence="1" id="KW-0520">NAD</keyword>
<proteinExistence type="predicted"/>
<sequence>MRLALLGSGMIVQELLSVAGDVPGLTLAAIQGRPASKDRLDALAAEHGIATVYTDLEECLADPDVDTVYIGLPNDLHHAAAKASLLAGKHVVCEKPFTSTVEELDELIALAKERELMLVEAISTVHHASYREIVRRLPTLGRLRLVECVYSQRSSRYDAFRAGDIHPAFDPARGGGALRDLGIYGIHFVVGLLGEPTNVSYHPTLERGVDTNGVLVLSYPESQAVVVCAKDSQASSHATVQGDEATIEMHGAPNTCGPLTVSGRESREYLDPATHPHRMVDEFLEFVRILEDGDMVARDRLLEHSRTVLRTLERASA</sequence>
<feature type="domain" description="GFO/IDH/MocA-like oxidoreductase" evidence="3">
    <location>
        <begin position="139"/>
        <end position="248"/>
    </location>
</feature>
<evidence type="ECO:0000259" key="3">
    <source>
        <dbReference type="Pfam" id="PF22725"/>
    </source>
</evidence>
<gene>
    <name evidence="4" type="ORF">QQX04_07030</name>
</gene>
<accession>A0ABT8G0T5</accession>
<dbReference type="InterPro" id="IPR055170">
    <property type="entry name" value="GFO_IDH_MocA-like_dom"/>
</dbReference>
<dbReference type="InterPro" id="IPR000683">
    <property type="entry name" value="Gfo/Idh/MocA-like_OxRdtase_N"/>
</dbReference>
<dbReference type="InterPro" id="IPR036291">
    <property type="entry name" value="NAD(P)-bd_dom_sf"/>
</dbReference>
<reference evidence="4" key="1">
    <citation type="submission" date="2023-06" db="EMBL/GenBank/DDBJ databases">
        <title>SYSU T00b26.</title>
        <authorList>
            <person name="Gao L."/>
            <person name="Fang B.-Z."/>
            <person name="Li W.-J."/>
        </authorList>
    </citation>
    <scope>NUCLEOTIDE SEQUENCE</scope>
    <source>
        <strain evidence="4">SYSU T00b26</strain>
    </source>
</reference>